<organism evidence="1">
    <name type="scientific">Ixodes ricinus</name>
    <name type="common">Common tick</name>
    <name type="synonym">Acarus ricinus</name>
    <dbReference type="NCBI Taxonomy" id="34613"/>
    <lineage>
        <taxon>Eukaryota</taxon>
        <taxon>Metazoa</taxon>
        <taxon>Ecdysozoa</taxon>
        <taxon>Arthropoda</taxon>
        <taxon>Chelicerata</taxon>
        <taxon>Arachnida</taxon>
        <taxon>Acari</taxon>
        <taxon>Parasitiformes</taxon>
        <taxon>Ixodida</taxon>
        <taxon>Ixodoidea</taxon>
        <taxon>Ixodidae</taxon>
        <taxon>Ixodinae</taxon>
        <taxon>Ixodes</taxon>
    </lineage>
</organism>
<sequence length="95" mass="10861">MPLVFVGFVQLTNYAFCAHHCLVLHDEHPLLTRKVWLLILRWTTYGHAVRSTKPQQLSRGAPFSLAVCEHSSILARVNHQCLFMSASRFPNLSLM</sequence>
<name>A0A6B0UD55_IXORI</name>
<evidence type="ECO:0000313" key="1">
    <source>
        <dbReference type="EMBL" id="MXU87197.1"/>
    </source>
</evidence>
<dbReference type="AlphaFoldDB" id="A0A6B0UD55"/>
<accession>A0A6B0UD55</accession>
<proteinExistence type="predicted"/>
<reference evidence="1" key="1">
    <citation type="submission" date="2019-12" db="EMBL/GenBank/DDBJ databases">
        <title>An insight into the sialome of adult female Ixodes ricinus ticks feeding for 6 days.</title>
        <authorList>
            <person name="Perner J."/>
            <person name="Ribeiro J.M.C."/>
        </authorList>
    </citation>
    <scope>NUCLEOTIDE SEQUENCE</scope>
    <source>
        <strain evidence="1">Semi-engorged</strain>
        <tissue evidence="1">Salivary glands</tissue>
    </source>
</reference>
<protein>
    <submittedName>
        <fullName evidence="1">Putative secreted protein</fullName>
    </submittedName>
</protein>
<dbReference type="EMBL" id="GIFC01005114">
    <property type="protein sequence ID" value="MXU87197.1"/>
    <property type="molecule type" value="Transcribed_RNA"/>
</dbReference>